<accession>A0AAV2R7R7</accession>
<dbReference type="Gene3D" id="1.25.40.20">
    <property type="entry name" value="Ankyrin repeat-containing domain"/>
    <property type="match status" value="1"/>
</dbReference>
<evidence type="ECO:0000313" key="5">
    <source>
        <dbReference type="Proteomes" id="UP001497623"/>
    </source>
</evidence>
<dbReference type="PROSITE" id="PS50088">
    <property type="entry name" value="ANK_REPEAT"/>
    <property type="match status" value="2"/>
</dbReference>
<comment type="caution">
    <text evidence="4">The sequence shown here is derived from an EMBL/GenBank/DDBJ whole genome shotgun (WGS) entry which is preliminary data.</text>
</comment>
<dbReference type="EMBL" id="CAXKWB010016164">
    <property type="protein sequence ID" value="CAL4115632.1"/>
    <property type="molecule type" value="Genomic_DNA"/>
</dbReference>
<feature type="repeat" description="ANK" evidence="3">
    <location>
        <begin position="33"/>
        <end position="65"/>
    </location>
</feature>
<dbReference type="InterPro" id="IPR002110">
    <property type="entry name" value="Ankyrin_rpt"/>
</dbReference>
<protein>
    <submittedName>
        <fullName evidence="4">Uncharacterized protein</fullName>
    </submittedName>
</protein>
<dbReference type="AlphaFoldDB" id="A0AAV2R7R7"/>
<keyword evidence="1" id="KW-0677">Repeat</keyword>
<feature type="non-terminal residue" evidence="4">
    <location>
        <position position="160"/>
    </location>
</feature>
<dbReference type="SUPFAM" id="SSF48403">
    <property type="entry name" value="Ankyrin repeat"/>
    <property type="match status" value="1"/>
</dbReference>
<dbReference type="PANTHER" id="PTHR24171">
    <property type="entry name" value="ANKYRIN REPEAT DOMAIN-CONTAINING PROTEIN 39-RELATED"/>
    <property type="match status" value="1"/>
</dbReference>
<keyword evidence="5" id="KW-1185">Reference proteome</keyword>
<dbReference type="Pfam" id="PF12796">
    <property type="entry name" value="Ank_2"/>
    <property type="match status" value="1"/>
</dbReference>
<gene>
    <name evidence="4" type="ORF">MNOR_LOCUS20703</name>
</gene>
<dbReference type="InterPro" id="IPR036770">
    <property type="entry name" value="Ankyrin_rpt-contain_sf"/>
</dbReference>
<evidence type="ECO:0000256" key="1">
    <source>
        <dbReference type="ARBA" id="ARBA00022737"/>
    </source>
</evidence>
<sequence length="160" mass="17914">GVGPLHKACQNGHHDAAKALLAKGCQRQPTDCNGNTPLHYAAFTGMIQLGKLLLDNGHELLIKNTSGNTPLDEARNFGQLEFVNWMMKNYQVEFYNKPSQVECRQSYEDIVQEFMYFIANHPSSAILNIRSGLFDVHLQDMQRQTALHIAATLGDLESVQ</sequence>
<feature type="repeat" description="ANK" evidence="3">
    <location>
        <begin position="1"/>
        <end position="32"/>
    </location>
</feature>
<dbReference type="Proteomes" id="UP001497623">
    <property type="component" value="Unassembled WGS sequence"/>
</dbReference>
<proteinExistence type="predicted"/>
<evidence type="ECO:0000313" key="4">
    <source>
        <dbReference type="EMBL" id="CAL4115632.1"/>
    </source>
</evidence>
<reference evidence="4 5" key="1">
    <citation type="submission" date="2024-05" db="EMBL/GenBank/DDBJ databases">
        <authorList>
            <person name="Wallberg A."/>
        </authorList>
    </citation>
    <scope>NUCLEOTIDE SEQUENCE [LARGE SCALE GENOMIC DNA]</scope>
</reference>
<keyword evidence="2 3" id="KW-0040">ANK repeat</keyword>
<dbReference type="SMART" id="SM00248">
    <property type="entry name" value="ANK"/>
    <property type="match status" value="3"/>
</dbReference>
<dbReference type="PROSITE" id="PS50297">
    <property type="entry name" value="ANK_REP_REGION"/>
    <property type="match status" value="2"/>
</dbReference>
<evidence type="ECO:0000256" key="3">
    <source>
        <dbReference type="PROSITE-ProRule" id="PRU00023"/>
    </source>
</evidence>
<evidence type="ECO:0000256" key="2">
    <source>
        <dbReference type="ARBA" id="ARBA00023043"/>
    </source>
</evidence>
<organism evidence="4 5">
    <name type="scientific">Meganyctiphanes norvegica</name>
    <name type="common">Northern krill</name>
    <name type="synonym">Thysanopoda norvegica</name>
    <dbReference type="NCBI Taxonomy" id="48144"/>
    <lineage>
        <taxon>Eukaryota</taxon>
        <taxon>Metazoa</taxon>
        <taxon>Ecdysozoa</taxon>
        <taxon>Arthropoda</taxon>
        <taxon>Crustacea</taxon>
        <taxon>Multicrustacea</taxon>
        <taxon>Malacostraca</taxon>
        <taxon>Eumalacostraca</taxon>
        <taxon>Eucarida</taxon>
        <taxon>Euphausiacea</taxon>
        <taxon>Euphausiidae</taxon>
        <taxon>Meganyctiphanes</taxon>
    </lineage>
</organism>
<name>A0AAV2R7R7_MEGNR</name>
<feature type="non-terminal residue" evidence="4">
    <location>
        <position position="1"/>
    </location>
</feature>